<evidence type="ECO:0000256" key="10">
    <source>
        <dbReference type="ARBA" id="ARBA00047785"/>
    </source>
</evidence>
<dbReference type="InterPro" id="IPR052351">
    <property type="entry name" value="Ornithine_N-alpha-AT"/>
</dbReference>
<evidence type="ECO:0000256" key="3">
    <source>
        <dbReference type="ARBA" id="ARBA00022679"/>
    </source>
</evidence>
<evidence type="ECO:0000256" key="6">
    <source>
        <dbReference type="ARBA" id="ARBA00038095"/>
    </source>
</evidence>
<sequence length="260" mass="29603">MKNDLPTGNWQWSAPSPRRYQSFVALSPQTVEAACRLRYRVFAEEMGARLAGDGLDHDRFDPYCDHLVVHDQREDRIVGTTRLLSDAAARRSGGFYSQQEFDLDTVLTLEGRFLEVGRTCIDPDCRGGAVLSTLWSGLARFAIERGFDYLMGCASIPPGPGGFAVKAFYRRLTPEQQGPQWLNVQSLRPVPDYLRCERDDCGVPPLLQTYLRLGAWVCGDPYWDEDFNCMDVFILLPLKHLKARYSRRFIRHPAEIRGHA</sequence>
<keyword evidence="4" id="KW-0443">Lipid metabolism</keyword>
<evidence type="ECO:0000256" key="5">
    <source>
        <dbReference type="ARBA" id="ARBA00023315"/>
    </source>
</evidence>
<keyword evidence="5" id="KW-0012">Acyltransferase</keyword>
<dbReference type="Pfam" id="PF13444">
    <property type="entry name" value="Acetyltransf_5"/>
    <property type="match status" value="1"/>
</dbReference>
<dbReference type="RefSeq" id="WP_317705588.1">
    <property type="nucleotide sequence ID" value="NZ_AP024714.1"/>
</dbReference>
<dbReference type="PANTHER" id="PTHR37323:SF1">
    <property type="entry name" value="L-ORNITHINE N(ALPHA)-ACYLTRANSFERASE"/>
    <property type="match status" value="1"/>
</dbReference>
<evidence type="ECO:0000313" key="11">
    <source>
        <dbReference type="EMBL" id="BCX80620.1"/>
    </source>
</evidence>
<dbReference type="EC" id="2.3.2.30" evidence="7"/>
<protein>
    <recommendedName>
        <fullName evidence="8">L-ornithine N(alpha)-acyltransferase</fullName>
        <ecNumber evidence="7">2.3.2.30</ecNumber>
    </recommendedName>
</protein>
<dbReference type="AlphaFoldDB" id="A0AAU9BWP2"/>
<gene>
    <name evidence="11" type="ORF">MIT9_P0194</name>
</gene>
<dbReference type="GO" id="GO:0006629">
    <property type="term" value="P:lipid metabolic process"/>
    <property type="evidence" value="ECO:0007669"/>
    <property type="project" value="UniProtKB-KW"/>
</dbReference>
<proteinExistence type="inferred from homology"/>
<organism evidence="11 12">
    <name type="scientific">Methylomarinovum caldicuralii</name>
    <dbReference type="NCBI Taxonomy" id="438856"/>
    <lineage>
        <taxon>Bacteria</taxon>
        <taxon>Pseudomonadati</taxon>
        <taxon>Pseudomonadota</taxon>
        <taxon>Gammaproteobacteria</taxon>
        <taxon>Methylococcales</taxon>
        <taxon>Methylothermaceae</taxon>
        <taxon>Methylomarinovum</taxon>
    </lineage>
</organism>
<evidence type="ECO:0000256" key="2">
    <source>
        <dbReference type="ARBA" id="ARBA00022516"/>
    </source>
</evidence>
<evidence type="ECO:0000256" key="7">
    <source>
        <dbReference type="ARBA" id="ARBA00039058"/>
    </source>
</evidence>
<dbReference type="Proteomes" id="UP001321825">
    <property type="component" value="Chromosome"/>
</dbReference>
<keyword evidence="12" id="KW-1185">Reference proteome</keyword>
<comment type="function">
    <text evidence="9">Catalyzes the first step in the biosynthesis of ornithine lipids, which are phosphorus-free membrane lipids. Catalyzes the 3-hydroxyacyl-acyl carrier protein-dependent acylation of ornithine to form lyso-ornithine lipid (LOL).</text>
</comment>
<dbReference type="InterPro" id="IPR016181">
    <property type="entry name" value="Acyl_CoA_acyltransferase"/>
</dbReference>
<comment type="pathway">
    <text evidence="1">Lipid metabolism.</text>
</comment>
<dbReference type="PANTHER" id="PTHR37323">
    <property type="entry name" value="GCN5-RELATED N-ACETYLTRANSFERASE"/>
    <property type="match status" value="1"/>
</dbReference>
<reference evidence="12" key="1">
    <citation type="journal article" date="2024" name="Int. J. Syst. Evol. Microbiol.">
        <title>Methylomarinovum tepidoasis sp. nov., a moderately thermophilic methanotroph of the family Methylothermaceae isolated from a deep-sea hydrothermal field.</title>
        <authorList>
            <person name="Hirayama H."/>
            <person name="Takaki Y."/>
            <person name="Abe M."/>
            <person name="Miyazaki M."/>
            <person name="Uematsu K."/>
            <person name="Matsui Y."/>
            <person name="Takai K."/>
        </authorList>
    </citation>
    <scope>NUCLEOTIDE SEQUENCE [LARGE SCALE GENOMIC DNA]</scope>
    <source>
        <strain evidence="12">IT-9</strain>
    </source>
</reference>
<dbReference type="KEGG" id="mcau:MIT9_P0194"/>
<keyword evidence="2" id="KW-0444">Lipid biosynthesis</keyword>
<accession>A0AAU9BWP2</accession>
<evidence type="ECO:0000256" key="9">
    <source>
        <dbReference type="ARBA" id="ARBA00045724"/>
    </source>
</evidence>
<evidence type="ECO:0000313" key="12">
    <source>
        <dbReference type="Proteomes" id="UP001321825"/>
    </source>
</evidence>
<dbReference type="Gene3D" id="3.40.630.30">
    <property type="match status" value="1"/>
</dbReference>
<evidence type="ECO:0000256" key="8">
    <source>
        <dbReference type="ARBA" id="ARBA00039866"/>
    </source>
</evidence>
<name>A0AAU9BWP2_9GAMM</name>
<dbReference type="GO" id="GO:0043810">
    <property type="term" value="F:ornithine-acyl [acyl carrier protein] N-acyltransferase activity"/>
    <property type="evidence" value="ECO:0007669"/>
    <property type="project" value="UniProtKB-EC"/>
</dbReference>
<comment type="similarity">
    <text evidence="6">Belongs to the acetyltransferase family. OlsB subfamily.</text>
</comment>
<dbReference type="SUPFAM" id="SSF55729">
    <property type="entry name" value="Acyl-CoA N-acyltransferases (Nat)"/>
    <property type="match status" value="1"/>
</dbReference>
<comment type="catalytic activity">
    <reaction evidence="10">
        <text>a (3R)-hydroxyacyl-[ACP] + L-ornithine = a lyso-ornithine lipid + holo-[ACP] + H(+)</text>
        <dbReference type="Rhea" id="RHEA:20633"/>
        <dbReference type="Rhea" id="RHEA-COMP:9685"/>
        <dbReference type="Rhea" id="RHEA-COMP:9945"/>
        <dbReference type="ChEBI" id="CHEBI:15378"/>
        <dbReference type="ChEBI" id="CHEBI:46911"/>
        <dbReference type="ChEBI" id="CHEBI:64479"/>
        <dbReference type="ChEBI" id="CHEBI:78827"/>
        <dbReference type="ChEBI" id="CHEBI:138482"/>
        <dbReference type="EC" id="2.3.2.30"/>
    </reaction>
    <physiologicalReaction direction="left-to-right" evidence="10">
        <dbReference type="Rhea" id="RHEA:20634"/>
    </physiologicalReaction>
</comment>
<evidence type="ECO:0000256" key="1">
    <source>
        <dbReference type="ARBA" id="ARBA00005189"/>
    </source>
</evidence>
<dbReference type="EMBL" id="AP024714">
    <property type="protein sequence ID" value="BCX80620.1"/>
    <property type="molecule type" value="Genomic_DNA"/>
</dbReference>
<evidence type="ECO:0000256" key="4">
    <source>
        <dbReference type="ARBA" id="ARBA00023098"/>
    </source>
</evidence>
<keyword evidence="3" id="KW-0808">Transferase</keyword>